<dbReference type="EMBL" id="CP009962">
    <property type="protein sequence ID" value="AIY43265.1"/>
    <property type="molecule type" value="Genomic_DNA"/>
</dbReference>
<dbReference type="Proteomes" id="UP000030302">
    <property type="component" value="Chromosome"/>
</dbReference>
<dbReference type="KEGG" id="care:LT85_4107"/>
<gene>
    <name evidence="2" type="ORF">LT85_4107</name>
</gene>
<name>A0A0A1FHX7_9BURK</name>
<evidence type="ECO:0000313" key="3">
    <source>
        <dbReference type="Proteomes" id="UP000030302"/>
    </source>
</evidence>
<reference evidence="3" key="1">
    <citation type="journal article" date="2014" name="Soil Biol. Biochem.">
        <title>Structure and function of bacterial communities in ageing soils: Insights from the Mendocino ecological staircase.</title>
        <authorList>
            <person name="Uroz S."/>
            <person name="Tech J.J."/>
            <person name="Sawaya N.A."/>
            <person name="Frey-Klett P."/>
            <person name="Leveau J.H.J."/>
        </authorList>
    </citation>
    <scope>NUCLEOTIDE SEQUENCE [LARGE SCALE GENOMIC DNA]</scope>
    <source>
        <strain evidence="3">Cal35</strain>
    </source>
</reference>
<accession>A0A0A1FHX7</accession>
<dbReference type="HOGENOM" id="CLU_3078686_0_0_4"/>
<sequence>MYLDQYLAKGSDSPSVRPRENNAARPGWQAEEMLHPRSVEALAIEATLADRL</sequence>
<evidence type="ECO:0000256" key="1">
    <source>
        <dbReference type="SAM" id="MobiDB-lite"/>
    </source>
</evidence>
<protein>
    <submittedName>
        <fullName evidence="2">Uncharacterized protein</fullName>
    </submittedName>
</protein>
<dbReference type="AlphaFoldDB" id="A0A0A1FHX7"/>
<proteinExistence type="predicted"/>
<keyword evidence="3" id="KW-1185">Reference proteome</keyword>
<organism evidence="2 3">
    <name type="scientific">Collimonas arenae</name>
    <dbReference type="NCBI Taxonomy" id="279058"/>
    <lineage>
        <taxon>Bacteria</taxon>
        <taxon>Pseudomonadati</taxon>
        <taxon>Pseudomonadota</taxon>
        <taxon>Betaproteobacteria</taxon>
        <taxon>Burkholderiales</taxon>
        <taxon>Oxalobacteraceae</taxon>
        <taxon>Collimonas</taxon>
    </lineage>
</organism>
<feature type="region of interest" description="Disordered" evidence="1">
    <location>
        <begin position="1"/>
        <end position="26"/>
    </location>
</feature>
<evidence type="ECO:0000313" key="2">
    <source>
        <dbReference type="EMBL" id="AIY43265.1"/>
    </source>
</evidence>